<feature type="region of interest" description="Disordered" evidence="1">
    <location>
        <begin position="87"/>
        <end position="152"/>
    </location>
</feature>
<evidence type="ECO:0000313" key="2">
    <source>
        <dbReference type="EMBL" id="KAG5278570.1"/>
    </source>
</evidence>
<gene>
    <name evidence="2" type="ORF">AALO_G00100400</name>
</gene>
<sequence length="183" mass="21178">MEHSPVTVTHDLEEEMDTHPIQDENQHMRMLLLRLERRLMELSQEMSIQENLNQLLRRQEQELEESLEERDSRLTEALETINSLQSERENLQQQLQAMQEETEIENRKHQNERQTCPQSPQPCTANSDAEEKAHCSWESSSTATGSDIERPPRPVQLSMALLSVRLVDCRAKLGPDGCVHVAQ</sequence>
<organism evidence="2 3">
    <name type="scientific">Alosa alosa</name>
    <name type="common">allis shad</name>
    <dbReference type="NCBI Taxonomy" id="278164"/>
    <lineage>
        <taxon>Eukaryota</taxon>
        <taxon>Metazoa</taxon>
        <taxon>Chordata</taxon>
        <taxon>Craniata</taxon>
        <taxon>Vertebrata</taxon>
        <taxon>Euteleostomi</taxon>
        <taxon>Actinopterygii</taxon>
        <taxon>Neopterygii</taxon>
        <taxon>Teleostei</taxon>
        <taxon>Clupei</taxon>
        <taxon>Clupeiformes</taxon>
        <taxon>Clupeoidei</taxon>
        <taxon>Clupeidae</taxon>
        <taxon>Alosa</taxon>
    </lineage>
</organism>
<dbReference type="Proteomes" id="UP000823561">
    <property type="component" value="Chromosome 7"/>
</dbReference>
<evidence type="ECO:0000256" key="1">
    <source>
        <dbReference type="SAM" id="MobiDB-lite"/>
    </source>
</evidence>
<dbReference type="AlphaFoldDB" id="A0AAV6GXV6"/>
<accession>A0AAV6GXV6</accession>
<keyword evidence="3" id="KW-1185">Reference proteome</keyword>
<feature type="compositionally biased region" description="Polar residues" evidence="1">
    <location>
        <begin position="87"/>
        <end position="99"/>
    </location>
</feature>
<protein>
    <submittedName>
        <fullName evidence="2">Uncharacterized protein</fullName>
    </submittedName>
</protein>
<feature type="compositionally biased region" description="Polar residues" evidence="1">
    <location>
        <begin position="113"/>
        <end position="127"/>
    </location>
</feature>
<proteinExistence type="predicted"/>
<comment type="caution">
    <text evidence="2">The sequence shown here is derived from an EMBL/GenBank/DDBJ whole genome shotgun (WGS) entry which is preliminary data.</text>
</comment>
<name>A0AAV6GXV6_9TELE</name>
<reference evidence="2" key="1">
    <citation type="submission" date="2020-10" db="EMBL/GenBank/DDBJ databases">
        <title>Chromosome-scale genome assembly of the Allis shad, Alosa alosa.</title>
        <authorList>
            <person name="Margot Z."/>
            <person name="Christophe K."/>
            <person name="Cabau C."/>
            <person name="Louis A."/>
            <person name="Berthelot C."/>
            <person name="Parey E."/>
            <person name="Roest Crollius H."/>
            <person name="Montfort J."/>
            <person name="Robinson-Rechavi M."/>
            <person name="Bucao C."/>
            <person name="Bouchez O."/>
            <person name="Gislard M."/>
            <person name="Lluch J."/>
            <person name="Milhes M."/>
            <person name="Lampietro C."/>
            <person name="Lopez Roques C."/>
            <person name="Donnadieu C."/>
            <person name="Braasch I."/>
            <person name="Desvignes T."/>
            <person name="Postlethwait J."/>
            <person name="Bobe J."/>
            <person name="Guiguen Y."/>
        </authorList>
    </citation>
    <scope>NUCLEOTIDE SEQUENCE</scope>
    <source>
        <strain evidence="2">M-15738</strain>
        <tissue evidence="2">Blood</tissue>
    </source>
</reference>
<evidence type="ECO:0000313" key="3">
    <source>
        <dbReference type="Proteomes" id="UP000823561"/>
    </source>
</evidence>
<dbReference type="EMBL" id="JADWDJ010000007">
    <property type="protein sequence ID" value="KAG5278570.1"/>
    <property type="molecule type" value="Genomic_DNA"/>
</dbReference>